<comment type="caution">
    <text evidence="4">The sequence shown here is derived from an EMBL/GenBank/DDBJ whole genome shotgun (WGS) entry which is preliminary data.</text>
</comment>
<dbReference type="InterPro" id="IPR036457">
    <property type="entry name" value="PPM-type-like_dom_sf"/>
</dbReference>
<proteinExistence type="predicted"/>
<dbReference type="SMART" id="SM00332">
    <property type="entry name" value="PP2Cc"/>
    <property type="match status" value="1"/>
</dbReference>
<evidence type="ECO:0000256" key="1">
    <source>
        <dbReference type="SAM" id="Phobius"/>
    </source>
</evidence>
<dbReference type="AlphaFoldDB" id="A0A268EJK9"/>
<dbReference type="Proteomes" id="UP000435177">
    <property type="component" value="Unassembled WGS sequence"/>
</dbReference>
<gene>
    <name evidence="4" type="ORF">CHH67_20580</name>
    <name evidence="3" type="ORF">GNP94_23090</name>
</gene>
<dbReference type="EMBL" id="WOAA01000038">
    <property type="protein sequence ID" value="MUG68857.1"/>
    <property type="molecule type" value="Genomic_DNA"/>
</dbReference>
<dbReference type="Pfam" id="PF13672">
    <property type="entry name" value="PP2C_2"/>
    <property type="match status" value="1"/>
</dbReference>
<dbReference type="CDD" id="cd00143">
    <property type="entry name" value="PP2Cc"/>
    <property type="match status" value="1"/>
</dbReference>
<dbReference type="Gene3D" id="3.60.40.10">
    <property type="entry name" value="PPM-type phosphatase domain"/>
    <property type="match status" value="1"/>
</dbReference>
<evidence type="ECO:0000313" key="4">
    <source>
        <dbReference type="EMBL" id="PAD73299.1"/>
    </source>
</evidence>
<keyword evidence="1" id="KW-1133">Transmembrane helix</keyword>
<keyword evidence="1" id="KW-0812">Transmembrane</keyword>
<dbReference type="SUPFAM" id="SSF81606">
    <property type="entry name" value="PP2C-like"/>
    <property type="match status" value="1"/>
</dbReference>
<feature type="transmembrane region" description="Helical" evidence="1">
    <location>
        <begin position="6"/>
        <end position="24"/>
    </location>
</feature>
<reference evidence="3 6" key="2">
    <citation type="submission" date="2019-11" db="EMBL/GenBank/DDBJ databases">
        <title>Draft genome sequences of five Paenibacillus species of dairy origin.</title>
        <authorList>
            <person name="Olajide A.M."/>
            <person name="Chen S."/>
            <person name="Lapointe G."/>
        </authorList>
    </citation>
    <scope>NUCLEOTIDE SEQUENCE [LARGE SCALE GENOMIC DNA]</scope>
    <source>
        <strain evidence="3 6">3CS1</strain>
    </source>
</reference>
<sequence length="281" mass="31157">MQPHYVFITAVCLVTLLFIIRIRLMRTAKVRKINIPEERVRVGNGQTIGTRDEQDDYFASVTTSLGTLSVVADGISGLRNGRMSSMMAVNTFVQEFGKLDRQDEIAEYLAETAVKSNRLILQHLNGQGGGTTLAAVVLSEGYMYYGAVGDTLITIFRKGEFIAVNSKHTAETLLEEKVLAGEMTMQEAAASPVRHQLTNYLGYEGFEQMEIADAPYRLYPGDLVLLCSDGIYEALTEIELESILKKHDHPQDMADAMIEKIGAKGLRNQDNATVVILQEMQ</sequence>
<organism evidence="4 5">
    <name type="scientific">Paenibacillus campinasensis</name>
    <dbReference type="NCBI Taxonomy" id="66347"/>
    <lineage>
        <taxon>Bacteria</taxon>
        <taxon>Bacillati</taxon>
        <taxon>Bacillota</taxon>
        <taxon>Bacilli</taxon>
        <taxon>Bacillales</taxon>
        <taxon>Paenibacillaceae</taxon>
        <taxon>Paenibacillus</taxon>
    </lineage>
</organism>
<evidence type="ECO:0000259" key="2">
    <source>
        <dbReference type="PROSITE" id="PS51746"/>
    </source>
</evidence>
<dbReference type="SMART" id="SM00331">
    <property type="entry name" value="PP2C_SIG"/>
    <property type="match status" value="1"/>
</dbReference>
<dbReference type="PROSITE" id="PS51746">
    <property type="entry name" value="PPM_2"/>
    <property type="match status" value="1"/>
</dbReference>
<dbReference type="InterPro" id="IPR001932">
    <property type="entry name" value="PPM-type_phosphatase-like_dom"/>
</dbReference>
<protein>
    <submittedName>
        <fullName evidence="4">Serine/threonine protein phosphatase</fullName>
    </submittedName>
    <submittedName>
        <fullName evidence="3">SpoIIE family protein phosphatase</fullName>
    </submittedName>
</protein>
<reference evidence="4 5" key="1">
    <citation type="submission" date="2017-07" db="EMBL/GenBank/DDBJ databases">
        <title>Isolation and whole genome analysis of endospore-forming bacteria from heroin.</title>
        <authorList>
            <person name="Kalinowski J."/>
            <person name="Ahrens B."/>
            <person name="Al-Dilaimi A."/>
            <person name="Winkler A."/>
            <person name="Wibberg D."/>
            <person name="Schleenbecker U."/>
            <person name="Ruckert C."/>
            <person name="Wolfel R."/>
            <person name="Grass G."/>
        </authorList>
    </citation>
    <scope>NUCLEOTIDE SEQUENCE [LARGE SCALE GENOMIC DNA]</scope>
    <source>
        <strain evidence="4 5">7537-G1</strain>
    </source>
</reference>
<name>A0A268EJK9_9BACL</name>
<dbReference type="Proteomes" id="UP000215596">
    <property type="component" value="Unassembled WGS sequence"/>
</dbReference>
<dbReference type="EMBL" id="NPBY01000067">
    <property type="protein sequence ID" value="PAD73299.1"/>
    <property type="molecule type" value="Genomic_DNA"/>
</dbReference>
<accession>A0A268EJK9</accession>
<dbReference type="RefSeq" id="WP_095267273.1">
    <property type="nucleotide sequence ID" value="NZ_NPBY01000067.1"/>
</dbReference>
<evidence type="ECO:0000313" key="5">
    <source>
        <dbReference type="Proteomes" id="UP000215596"/>
    </source>
</evidence>
<keyword evidence="6" id="KW-1185">Reference proteome</keyword>
<feature type="domain" description="PPM-type phosphatase" evidence="2">
    <location>
        <begin position="41"/>
        <end position="279"/>
    </location>
</feature>
<keyword evidence="1" id="KW-0472">Membrane</keyword>
<dbReference type="OrthoDB" id="9801841at2"/>
<evidence type="ECO:0000313" key="3">
    <source>
        <dbReference type="EMBL" id="MUG68857.1"/>
    </source>
</evidence>
<evidence type="ECO:0000313" key="6">
    <source>
        <dbReference type="Proteomes" id="UP000435177"/>
    </source>
</evidence>